<feature type="signal peptide" evidence="6">
    <location>
        <begin position="1"/>
        <end position="21"/>
    </location>
</feature>
<dbReference type="Proteomes" id="UP001165393">
    <property type="component" value="Unassembled WGS sequence"/>
</dbReference>
<evidence type="ECO:0000256" key="4">
    <source>
        <dbReference type="PIRSR" id="PIRSR606710-2"/>
    </source>
</evidence>
<proteinExistence type="inferred from homology"/>
<evidence type="ECO:0000313" key="9">
    <source>
        <dbReference type="Proteomes" id="UP001165393"/>
    </source>
</evidence>
<dbReference type="PANTHER" id="PTHR42812:SF12">
    <property type="entry name" value="BETA-XYLOSIDASE-RELATED"/>
    <property type="match status" value="1"/>
</dbReference>
<feature type="domain" description="Beta-xylosidase C-terminal Concanavalin A-like" evidence="7">
    <location>
        <begin position="338"/>
        <end position="535"/>
    </location>
</feature>
<evidence type="ECO:0000256" key="3">
    <source>
        <dbReference type="ARBA" id="ARBA00023295"/>
    </source>
</evidence>
<keyword evidence="6" id="KW-0732">Signal</keyword>
<keyword evidence="9" id="KW-1185">Reference proteome</keyword>
<dbReference type="Gene3D" id="2.115.10.20">
    <property type="entry name" value="Glycosyl hydrolase domain, family 43"/>
    <property type="match status" value="1"/>
</dbReference>
<keyword evidence="3 5" id="KW-0326">Glycosidase</keyword>
<comment type="similarity">
    <text evidence="1 5">Belongs to the glycosyl hydrolase 43 family.</text>
</comment>
<organism evidence="8 9">
    <name type="scientific">Echinimonas agarilytica</name>
    <dbReference type="NCBI Taxonomy" id="1215918"/>
    <lineage>
        <taxon>Bacteria</taxon>
        <taxon>Pseudomonadati</taxon>
        <taxon>Pseudomonadota</taxon>
        <taxon>Gammaproteobacteria</taxon>
        <taxon>Alteromonadales</taxon>
        <taxon>Echinimonadaceae</taxon>
        <taxon>Echinimonas</taxon>
    </lineage>
</organism>
<dbReference type="Gene3D" id="2.60.120.200">
    <property type="match status" value="1"/>
</dbReference>
<sequence>MKLTLILLLMLCISSINNAIAETYQNPVLPGFHPDPSITRVGNDYYLVNSSFEWYPGVPIFHSTDLVKWQQIGHVLNRPSQLNMINNRSSSGVWAPTIRHHNGKYYVIVTCKQCGNNFYVVSDQPEGPYSDPIYLKTPKGIDPSLFFDDDGKVWFSANRFPKEPDYKSQHIIYTQQVDLNKGVLFGPRYDLTDGKDCGVVATEGPHHYKIDDTYYLITAEGMTWNNHAVCVYSAPTPHGPFKLLENNPALTHRDKPELPIQHTGHADLVQTQFGDWWALVLGVRKIDGHYYLGRETFLTPVKWRHGTPVFNPESEQLTLTGTAPKLPTNKIRAIPDVDNFAHIQLALHWNFLRTPQTNWWSLFHRKGWLEIELRPNTLTQPTNPSLIARRFQHFDFIAATEIDFTPKVDGEEAGIAAVQNDRFQYRLVIKQTDSKQVLQLIKVFHKDRKVKQEVIVKQKPYEGEKVLAFEVHGLDIQFKIGTSKTSLKNFADVQDASILSSTRSGGFTGAFTGMYASSNGKISDNKAYFNWFEYRPLSKP</sequence>
<dbReference type="Pfam" id="PF04616">
    <property type="entry name" value="Glyco_hydro_43"/>
    <property type="match status" value="1"/>
</dbReference>
<accession>A0AA41W758</accession>
<protein>
    <submittedName>
        <fullName evidence="8">Glycoside hydrolase family 43 protein</fullName>
    </submittedName>
</protein>
<evidence type="ECO:0000256" key="1">
    <source>
        <dbReference type="ARBA" id="ARBA00009865"/>
    </source>
</evidence>
<name>A0AA41W758_9GAMM</name>
<dbReference type="SUPFAM" id="SSF49899">
    <property type="entry name" value="Concanavalin A-like lectins/glucanases"/>
    <property type="match status" value="1"/>
</dbReference>
<dbReference type="GO" id="GO:0004553">
    <property type="term" value="F:hydrolase activity, hydrolyzing O-glycosyl compounds"/>
    <property type="evidence" value="ECO:0007669"/>
    <property type="project" value="InterPro"/>
</dbReference>
<dbReference type="InterPro" id="IPR013320">
    <property type="entry name" value="ConA-like_dom_sf"/>
</dbReference>
<dbReference type="RefSeq" id="WP_251261294.1">
    <property type="nucleotide sequence ID" value="NZ_JAMQGP010000003.1"/>
</dbReference>
<comment type="caution">
    <text evidence="8">The sequence shown here is derived from an EMBL/GenBank/DDBJ whole genome shotgun (WGS) entry which is preliminary data.</text>
</comment>
<dbReference type="PANTHER" id="PTHR42812">
    <property type="entry name" value="BETA-XYLOSIDASE"/>
    <property type="match status" value="1"/>
</dbReference>
<dbReference type="EMBL" id="JAMQGP010000003">
    <property type="protein sequence ID" value="MCM2679881.1"/>
    <property type="molecule type" value="Genomic_DNA"/>
</dbReference>
<evidence type="ECO:0000256" key="6">
    <source>
        <dbReference type="SAM" id="SignalP"/>
    </source>
</evidence>
<evidence type="ECO:0000259" key="7">
    <source>
        <dbReference type="Pfam" id="PF17851"/>
    </source>
</evidence>
<keyword evidence="2 5" id="KW-0378">Hydrolase</keyword>
<dbReference type="Pfam" id="PF17851">
    <property type="entry name" value="GH43_C2"/>
    <property type="match status" value="1"/>
</dbReference>
<dbReference type="InterPro" id="IPR041542">
    <property type="entry name" value="GH43_C2"/>
</dbReference>
<reference evidence="8 9" key="1">
    <citation type="journal article" date="2013" name="Antonie Van Leeuwenhoek">
        <title>Echinimonas agarilytica gen. nov., sp. nov., a new gammaproteobacterium isolated from the sea urchin Strongylocentrotus intermedius.</title>
        <authorList>
            <person name="Nedashkovskaya O.I."/>
            <person name="Stenkova A.M."/>
            <person name="Zhukova N.V."/>
            <person name="Van Trappen S."/>
            <person name="Lee J.S."/>
            <person name="Kim S.B."/>
        </authorList>
    </citation>
    <scope>NUCLEOTIDE SEQUENCE [LARGE SCALE GENOMIC DNA]</scope>
    <source>
        <strain evidence="8 9">KMM 6351</strain>
    </source>
</reference>
<feature type="site" description="Important for catalytic activity, responsible for pKa modulation of the active site Glu and correct orientation of both the proton donor and substrate" evidence="4">
    <location>
        <position position="142"/>
    </location>
</feature>
<dbReference type="InterPro" id="IPR023296">
    <property type="entry name" value="Glyco_hydro_beta-prop_sf"/>
</dbReference>
<dbReference type="SUPFAM" id="SSF75005">
    <property type="entry name" value="Arabinanase/levansucrase/invertase"/>
    <property type="match status" value="1"/>
</dbReference>
<dbReference type="GO" id="GO:0005975">
    <property type="term" value="P:carbohydrate metabolic process"/>
    <property type="evidence" value="ECO:0007669"/>
    <property type="project" value="InterPro"/>
</dbReference>
<evidence type="ECO:0000256" key="2">
    <source>
        <dbReference type="ARBA" id="ARBA00022801"/>
    </source>
</evidence>
<evidence type="ECO:0000313" key="8">
    <source>
        <dbReference type="EMBL" id="MCM2679881.1"/>
    </source>
</evidence>
<gene>
    <name evidence="8" type="ORF">NAF29_09410</name>
</gene>
<dbReference type="CDD" id="cd18617">
    <property type="entry name" value="GH43_XynB-like"/>
    <property type="match status" value="1"/>
</dbReference>
<dbReference type="InterPro" id="IPR051795">
    <property type="entry name" value="Glycosyl_Hydrlase_43"/>
</dbReference>
<evidence type="ECO:0000256" key="5">
    <source>
        <dbReference type="RuleBase" id="RU361187"/>
    </source>
</evidence>
<dbReference type="InterPro" id="IPR006710">
    <property type="entry name" value="Glyco_hydro_43"/>
</dbReference>
<feature type="chain" id="PRO_5041456904" evidence="6">
    <location>
        <begin position="22"/>
        <end position="540"/>
    </location>
</feature>
<dbReference type="AlphaFoldDB" id="A0AA41W758"/>